<gene>
    <name evidence="2" type="ORF">AWZ03_006777</name>
</gene>
<feature type="compositionally biased region" description="Polar residues" evidence="1">
    <location>
        <begin position="1"/>
        <end position="16"/>
    </location>
</feature>
<dbReference type="Proteomes" id="UP000295192">
    <property type="component" value="Unassembled WGS sequence"/>
</dbReference>
<keyword evidence="3" id="KW-1185">Reference proteome</keyword>
<evidence type="ECO:0000313" key="3">
    <source>
        <dbReference type="Proteomes" id="UP000295192"/>
    </source>
</evidence>
<evidence type="ECO:0000256" key="1">
    <source>
        <dbReference type="SAM" id="MobiDB-lite"/>
    </source>
</evidence>
<protein>
    <submittedName>
        <fullName evidence="2">Uncharacterized protein</fullName>
    </submittedName>
</protein>
<feature type="region of interest" description="Disordered" evidence="1">
    <location>
        <begin position="1"/>
        <end position="37"/>
    </location>
</feature>
<organism evidence="2 3">
    <name type="scientific">Drosophila navojoa</name>
    <name type="common">Fruit fly</name>
    <dbReference type="NCBI Taxonomy" id="7232"/>
    <lineage>
        <taxon>Eukaryota</taxon>
        <taxon>Metazoa</taxon>
        <taxon>Ecdysozoa</taxon>
        <taxon>Arthropoda</taxon>
        <taxon>Hexapoda</taxon>
        <taxon>Insecta</taxon>
        <taxon>Pterygota</taxon>
        <taxon>Neoptera</taxon>
        <taxon>Endopterygota</taxon>
        <taxon>Diptera</taxon>
        <taxon>Brachycera</taxon>
        <taxon>Muscomorpha</taxon>
        <taxon>Ephydroidea</taxon>
        <taxon>Drosophilidae</taxon>
        <taxon>Drosophila</taxon>
    </lineage>
</organism>
<name>A0A484BDL7_DRONA</name>
<dbReference type="AlphaFoldDB" id="A0A484BDL7"/>
<comment type="caution">
    <text evidence="2">The sequence shown here is derived from an EMBL/GenBank/DDBJ whole genome shotgun (WGS) entry which is preliminary data.</text>
</comment>
<evidence type="ECO:0000313" key="2">
    <source>
        <dbReference type="EMBL" id="TDG46893.1"/>
    </source>
</evidence>
<sequence length="114" mass="12036">MTTTLRAQTVPQSRLRSPTEHSKHAKNVTPFTGLNYPPKNRVSNELAVGNSAAQQLSSDTVGIGIDDAAAAAADAAAAAANSDVEATKYSYLLLCLVALANSHWRPFGPKRCIN</sequence>
<accession>A0A484BDL7</accession>
<proteinExistence type="predicted"/>
<reference evidence="2 3" key="1">
    <citation type="journal article" date="2019" name="J. Hered.">
        <title>An Improved Genome Assembly for Drosophila navojoa, the Basal Species in the mojavensis Cluster.</title>
        <authorList>
            <person name="Vanderlinde T."/>
            <person name="Dupim E.G."/>
            <person name="Nazario-Yepiz N.O."/>
            <person name="Carvalho A.B."/>
        </authorList>
    </citation>
    <scope>NUCLEOTIDE SEQUENCE [LARGE SCALE GENOMIC DNA]</scope>
    <source>
        <strain evidence="2">Navoj_Jal97</strain>
        <tissue evidence="2">Whole organism</tissue>
    </source>
</reference>
<dbReference type="EMBL" id="LSRL02000052">
    <property type="protein sequence ID" value="TDG46893.1"/>
    <property type="molecule type" value="Genomic_DNA"/>
</dbReference>